<organism evidence="1 2">
    <name type="scientific">Undibacterium macrobrachii</name>
    <dbReference type="NCBI Taxonomy" id="1119058"/>
    <lineage>
        <taxon>Bacteria</taxon>
        <taxon>Pseudomonadati</taxon>
        <taxon>Pseudomonadota</taxon>
        <taxon>Betaproteobacteria</taxon>
        <taxon>Burkholderiales</taxon>
        <taxon>Oxalobacteraceae</taxon>
        <taxon>Undibacterium</taxon>
    </lineage>
</organism>
<dbReference type="Proteomes" id="UP000620127">
    <property type="component" value="Unassembled WGS sequence"/>
</dbReference>
<evidence type="ECO:0000313" key="1">
    <source>
        <dbReference type="EMBL" id="GGX18478.1"/>
    </source>
</evidence>
<sequence length="76" mass="9125">MCFTEAITELLVKFFTDALDRARRQRSEQYLTEAQSFSHFLRQVKDKPQTSHSLLGKSDFLRIFMARFLENIQFQY</sequence>
<proteinExistence type="predicted"/>
<reference evidence="2" key="1">
    <citation type="journal article" date="2019" name="Int. J. Syst. Evol. Microbiol.">
        <title>The Global Catalogue of Microorganisms (GCM) 10K type strain sequencing project: providing services to taxonomists for standard genome sequencing and annotation.</title>
        <authorList>
            <consortium name="The Broad Institute Genomics Platform"/>
            <consortium name="The Broad Institute Genome Sequencing Center for Infectious Disease"/>
            <person name="Wu L."/>
            <person name="Ma J."/>
        </authorList>
    </citation>
    <scope>NUCLEOTIDE SEQUENCE [LARGE SCALE GENOMIC DNA]</scope>
    <source>
        <strain evidence="2">KCTC 23916</strain>
    </source>
</reference>
<name>A0ABQ2XI95_9BURK</name>
<accession>A0ABQ2XI95</accession>
<evidence type="ECO:0000313" key="2">
    <source>
        <dbReference type="Proteomes" id="UP000620127"/>
    </source>
</evidence>
<comment type="caution">
    <text evidence="1">The sequence shown here is derived from an EMBL/GenBank/DDBJ whole genome shotgun (WGS) entry which is preliminary data.</text>
</comment>
<dbReference type="EMBL" id="BMYT01000004">
    <property type="protein sequence ID" value="GGX18478.1"/>
    <property type="molecule type" value="Genomic_DNA"/>
</dbReference>
<gene>
    <name evidence="1" type="ORF">GCM10011282_25830</name>
</gene>
<protein>
    <submittedName>
        <fullName evidence="1">Uncharacterized protein</fullName>
    </submittedName>
</protein>
<keyword evidence="2" id="KW-1185">Reference proteome</keyword>